<feature type="non-terminal residue" evidence="2">
    <location>
        <position position="282"/>
    </location>
</feature>
<dbReference type="OrthoDB" id="2626017at2759"/>
<accession>A0A4Z0A6Q6</accession>
<feature type="transmembrane region" description="Helical" evidence="1">
    <location>
        <begin position="230"/>
        <end position="250"/>
    </location>
</feature>
<feature type="transmembrane region" description="Helical" evidence="1">
    <location>
        <begin position="190"/>
        <end position="209"/>
    </location>
</feature>
<feature type="transmembrane region" description="Helical" evidence="1">
    <location>
        <begin position="114"/>
        <end position="135"/>
    </location>
</feature>
<reference evidence="2 3" key="1">
    <citation type="submission" date="2019-02" db="EMBL/GenBank/DDBJ databases">
        <title>Genome sequencing of the rare red list fungi Hericium alpestre (H. flagellum).</title>
        <authorList>
            <person name="Buettner E."/>
            <person name="Kellner H."/>
        </authorList>
    </citation>
    <scope>NUCLEOTIDE SEQUENCE [LARGE SCALE GENOMIC DNA]</scope>
    <source>
        <strain evidence="2 3">DSM 108284</strain>
    </source>
</reference>
<name>A0A4Z0A6Q6_9AGAM</name>
<feature type="transmembrane region" description="Helical" evidence="1">
    <location>
        <begin position="58"/>
        <end position="83"/>
    </location>
</feature>
<evidence type="ECO:0000256" key="1">
    <source>
        <dbReference type="SAM" id="Phobius"/>
    </source>
</evidence>
<evidence type="ECO:0000313" key="3">
    <source>
        <dbReference type="Proteomes" id="UP000298061"/>
    </source>
</evidence>
<keyword evidence="1" id="KW-1133">Transmembrane helix</keyword>
<feature type="transmembrane region" description="Helical" evidence="1">
    <location>
        <begin position="147"/>
        <end position="170"/>
    </location>
</feature>
<gene>
    <name evidence="2" type="ORF">EWM64_g2071</name>
</gene>
<comment type="caution">
    <text evidence="2">The sequence shown here is derived from an EMBL/GenBank/DDBJ whole genome shotgun (WGS) entry which is preliminary data.</text>
</comment>
<dbReference type="AlphaFoldDB" id="A0A4Z0A6Q6"/>
<keyword evidence="1" id="KW-0472">Membrane</keyword>
<keyword evidence="1" id="KW-0812">Transmembrane</keyword>
<dbReference type="Proteomes" id="UP000298061">
    <property type="component" value="Unassembled WGS sequence"/>
</dbReference>
<sequence>MGDTAAAPPAISIPNSLNLPPHLSAQKYFFVCSLTVLAWDTIVLSPRTWRLLRQDGWPILKVLHMFLTVFLPIEFTIVGVAFFDSEWTIPVSSFVYSSFYVAEAISLRKMCHKFYLFEPICTAILLGVCSVVHAIRIHAIYDRNRTLLTGMSALVALQIVVTAVCCAFYRPVPLLSEQGCISGPKHTWVGVYWLSATLVYTASLGFALLRSIQSLQVKPLNPWKLMLRDGLNLYAAIWIANMVNMLFWFIEKPTGDADPIKTIVTSMAAIMTTTMTQRIVSP</sequence>
<dbReference type="EMBL" id="SFCI01000158">
    <property type="protein sequence ID" value="TFY81951.1"/>
    <property type="molecule type" value="Genomic_DNA"/>
</dbReference>
<evidence type="ECO:0000313" key="2">
    <source>
        <dbReference type="EMBL" id="TFY81951.1"/>
    </source>
</evidence>
<protein>
    <submittedName>
        <fullName evidence="2">Uncharacterized protein</fullName>
    </submittedName>
</protein>
<keyword evidence="3" id="KW-1185">Reference proteome</keyword>
<proteinExistence type="predicted"/>
<organism evidence="2 3">
    <name type="scientific">Hericium alpestre</name>
    <dbReference type="NCBI Taxonomy" id="135208"/>
    <lineage>
        <taxon>Eukaryota</taxon>
        <taxon>Fungi</taxon>
        <taxon>Dikarya</taxon>
        <taxon>Basidiomycota</taxon>
        <taxon>Agaricomycotina</taxon>
        <taxon>Agaricomycetes</taxon>
        <taxon>Russulales</taxon>
        <taxon>Hericiaceae</taxon>
        <taxon>Hericium</taxon>
    </lineage>
</organism>